<evidence type="ECO:0000313" key="4">
    <source>
        <dbReference type="Proteomes" id="UP001172082"/>
    </source>
</evidence>
<keyword evidence="1" id="KW-0233">DNA recombination</keyword>
<dbReference type="Proteomes" id="UP001172082">
    <property type="component" value="Unassembled WGS sequence"/>
</dbReference>
<evidence type="ECO:0000256" key="1">
    <source>
        <dbReference type="ARBA" id="ARBA00023172"/>
    </source>
</evidence>
<evidence type="ECO:0000313" key="3">
    <source>
        <dbReference type="EMBL" id="MDN5204887.1"/>
    </source>
</evidence>
<reference evidence="3" key="1">
    <citation type="submission" date="2023-06" db="EMBL/GenBank/DDBJ databases">
        <title>Genomic of Parafulvivirga corallium.</title>
        <authorList>
            <person name="Wang G."/>
        </authorList>
    </citation>
    <scope>NUCLEOTIDE SEQUENCE</scope>
    <source>
        <strain evidence="3">BMA10</strain>
    </source>
</reference>
<dbReference type="Gene3D" id="1.10.443.10">
    <property type="entry name" value="Intergrase catalytic core"/>
    <property type="match status" value="1"/>
</dbReference>
<proteinExistence type="predicted"/>
<gene>
    <name evidence="3" type="ORF">QQ008_26080</name>
</gene>
<name>A0ABT8KY72_9BACT</name>
<dbReference type="Pfam" id="PF00589">
    <property type="entry name" value="Phage_integrase"/>
    <property type="match status" value="1"/>
</dbReference>
<dbReference type="EMBL" id="JAUJEA010000013">
    <property type="protein sequence ID" value="MDN5204887.1"/>
    <property type="molecule type" value="Genomic_DNA"/>
</dbReference>
<dbReference type="InterPro" id="IPR011010">
    <property type="entry name" value="DNA_brk_join_enz"/>
</dbReference>
<protein>
    <submittedName>
        <fullName evidence="3">Tyrosine-type recombinase/integrase</fullName>
    </submittedName>
</protein>
<comment type="caution">
    <text evidence="3">The sequence shown here is derived from an EMBL/GenBank/DDBJ whole genome shotgun (WGS) entry which is preliminary data.</text>
</comment>
<organism evidence="3 4">
    <name type="scientific">Splendidivirga corallicola</name>
    <dbReference type="NCBI Taxonomy" id="3051826"/>
    <lineage>
        <taxon>Bacteria</taxon>
        <taxon>Pseudomonadati</taxon>
        <taxon>Bacteroidota</taxon>
        <taxon>Cytophagia</taxon>
        <taxon>Cytophagales</taxon>
        <taxon>Splendidivirgaceae</taxon>
        <taxon>Splendidivirga</taxon>
    </lineage>
</organism>
<keyword evidence="4" id="KW-1185">Reference proteome</keyword>
<accession>A0ABT8KY72</accession>
<sequence length="101" mass="11432">MKHKCILSLIYSAGLRRGALINLKLKDIDSKRMLTRVEDAKGGKDRYTLLGQNVLKDLRKYYQLFKPVNYLFKGEKGGKYGGSSIINIIKRASLKLISGKI</sequence>
<feature type="domain" description="Tyr recombinase" evidence="2">
    <location>
        <begin position="1"/>
        <end position="101"/>
    </location>
</feature>
<dbReference type="SUPFAM" id="SSF56349">
    <property type="entry name" value="DNA breaking-rejoining enzymes"/>
    <property type="match status" value="1"/>
</dbReference>
<evidence type="ECO:0000259" key="2">
    <source>
        <dbReference type="PROSITE" id="PS51898"/>
    </source>
</evidence>
<dbReference type="InterPro" id="IPR002104">
    <property type="entry name" value="Integrase_catalytic"/>
</dbReference>
<dbReference type="InterPro" id="IPR013762">
    <property type="entry name" value="Integrase-like_cat_sf"/>
</dbReference>
<dbReference type="PROSITE" id="PS51898">
    <property type="entry name" value="TYR_RECOMBINASE"/>
    <property type="match status" value="1"/>
</dbReference>